<name>A0A369JW57_HYPMA</name>
<gene>
    <name evidence="1" type="ORF">Hypma_006948</name>
</gene>
<reference evidence="1" key="1">
    <citation type="submission" date="2018-04" db="EMBL/GenBank/DDBJ databases">
        <title>Whole genome sequencing of Hypsizygus marmoreus.</title>
        <authorList>
            <person name="Choi I.-G."/>
            <person name="Min B."/>
            <person name="Kim J.-G."/>
            <person name="Kim S."/>
            <person name="Oh Y.-L."/>
            <person name="Kong W.-S."/>
            <person name="Park H."/>
            <person name="Jeong J."/>
            <person name="Song E.-S."/>
        </authorList>
    </citation>
    <scope>NUCLEOTIDE SEQUENCE [LARGE SCALE GENOMIC DNA]</scope>
    <source>
        <strain evidence="1">51987-8</strain>
    </source>
</reference>
<dbReference type="EMBL" id="LUEZ02000040">
    <property type="protein sequence ID" value="RDB25582.1"/>
    <property type="molecule type" value="Genomic_DNA"/>
</dbReference>
<proteinExistence type="predicted"/>
<dbReference type="Proteomes" id="UP000076154">
    <property type="component" value="Unassembled WGS sequence"/>
</dbReference>
<evidence type="ECO:0000313" key="1">
    <source>
        <dbReference type="EMBL" id="RDB25582.1"/>
    </source>
</evidence>
<keyword evidence="2" id="KW-1185">Reference proteome</keyword>
<dbReference type="InParanoid" id="A0A369JW57"/>
<organism evidence="1 2">
    <name type="scientific">Hypsizygus marmoreus</name>
    <name type="common">White beech mushroom</name>
    <name type="synonym">Agaricus marmoreus</name>
    <dbReference type="NCBI Taxonomy" id="39966"/>
    <lineage>
        <taxon>Eukaryota</taxon>
        <taxon>Fungi</taxon>
        <taxon>Dikarya</taxon>
        <taxon>Basidiomycota</taxon>
        <taxon>Agaricomycotina</taxon>
        <taxon>Agaricomycetes</taxon>
        <taxon>Agaricomycetidae</taxon>
        <taxon>Agaricales</taxon>
        <taxon>Tricholomatineae</taxon>
        <taxon>Lyophyllaceae</taxon>
        <taxon>Hypsizygus</taxon>
    </lineage>
</organism>
<accession>A0A369JW57</accession>
<sequence length="87" mass="10321">MASARNQEEEEFAEYLLPFVKITSEENAQEDFLRALLVVWFDRFPLQMTGAEEFAAHWNFMQRRDQTSGSFENVLHRFSSLELRDSE</sequence>
<comment type="caution">
    <text evidence="1">The sequence shown here is derived from an EMBL/GenBank/DDBJ whole genome shotgun (WGS) entry which is preliminary data.</text>
</comment>
<dbReference type="AlphaFoldDB" id="A0A369JW57"/>
<protein>
    <submittedName>
        <fullName evidence="1">Uncharacterized protein</fullName>
    </submittedName>
</protein>
<evidence type="ECO:0000313" key="2">
    <source>
        <dbReference type="Proteomes" id="UP000076154"/>
    </source>
</evidence>